<keyword evidence="2" id="KW-1185">Reference proteome</keyword>
<dbReference type="EMBL" id="JBJURJ010000008">
    <property type="protein sequence ID" value="MFM9329410.1"/>
    <property type="molecule type" value="Genomic_DNA"/>
</dbReference>
<gene>
    <name evidence="1" type="primary">radC</name>
    <name evidence="1" type="ORF">ACI1P1_14045</name>
</gene>
<sequence length="202" mass="22146">MNVPHSEDLKSLLSQSLKEQQNSYTIQQLFEQFPTTTELLDVTEQQLTTIKGIGISKARQITAMLKLARALTVPSGEIHTFGSPKDAFTLLAPELSHLTKEHFVCLFLNTKNHLITKQIISIGSLNATIVHPREVFRAAIQRCSASIICAHNHPSGDSTPSPEDVALTKRLVSVGELIGIEVLDHIIIGSGNFVSLKEQGLM</sequence>
<evidence type="ECO:0000313" key="2">
    <source>
        <dbReference type="Proteomes" id="UP001631969"/>
    </source>
</evidence>
<evidence type="ECO:0000313" key="1">
    <source>
        <dbReference type="EMBL" id="MFM9329410.1"/>
    </source>
</evidence>
<dbReference type="Proteomes" id="UP001631969">
    <property type="component" value="Unassembled WGS sequence"/>
</dbReference>
<proteinExistence type="predicted"/>
<protein>
    <submittedName>
        <fullName evidence="1">DNA repair protein RadC</fullName>
    </submittedName>
</protein>
<accession>A0ACC7NZC6</accession>
<reference evidence="1" key="1">
    <citation type="submission" date="2024-12" db="EMBL/GenBank/DDBJ databases">
        <authorList>
            <person name="Wu N."/>
        </authorList>
    </citation>
    <scope>NUCLEOTIDE SEQUENCE</scope>
    <source>
        <strain evidence="1">P15</strain>
    </source>
</reference>
<comment type="caution">
    <text evidence="1">The sequence shown here is derived from an EMBL/GenBank/DDBJ whole genome shotgun (WGS) entry which is preliminary data.</text>
</comment>
<organism evidence="1 2">
    <name type="scientific">Paenibacillus mesotrionivorans</name>
    <dbReference type="NCBI Taxonomy" id="3160968"/>
    <lineage>
        <taxon>Bacteria</taxon>
        <taxon>Bacillati</taxon>
        <taxon>Bacillota</taxon>
        <taxon>Bacilli</taxon>
        <taxon>Bacillales</taxon>
        <taxon>Paenibacillaceae</taxon>
        <taxon>Paenibacillus</taxon>
    </lineage>
</organism>
<name>A0ACC7NZC6_9BACL</name>